<keyword evidence="4 12" id="KW-1134">Transmembrane beta strand</keyword>
<evidence type="ECO:0000256" key="3">
    <source>
        <dbReference type="ARBA" id="ARBA00022448"/>
    </source>
</evidence>
<dbReference type="Pfam" id="PF00593">
    <property type="entry name" value="TonB_dep_Rec_b-barrel"/>
    <property type="match status" value="1"/>
</dbReference>
<dbReference type="RefSeq" id="WP_057856984.1">
    <property type="nucleotide sequence ID" value="NZ_LLYB01000046.1"/>
</dbReference>
<evidence type="ECO:0000256" key="8">
    <source>
        <dbReference type="ARBA" id="ARBA00023077"/>
    </source>
</evidence>
<dbReference type="PANTHER" id="PTHR32552">
    <property type="entry name" value="FERRICHROME IRON RECEPTOR-RELATED"/>
    <property type="match status" value="1"/>
</dbReference>
<dbReference type="InterPro" id="IPR036942">
    <property type="entry name" value="Beta-barrel_TonB_sf"/>
</dbReference>
<feature type="region of interest" description="Disordered" evidence="14">
    <location>
        <begin position="45"/>
        <end position="101"/>
    </location>
</feature>
<dbReference type="PROSITE" id="PS52016">
    <property type="entry name" value="TONB_DEPENDENT_REC_3"/>
    <property type="match status" value="1"/>
</dbReference>
<evidence type="ECO:0000256" key="2">
    <source>
        <dbReference type="ARBA" id="ARBA00009810"/>
    </source>
</evidence>
<keyword evidence="7" id="KW-0406">Ion transport</keyword>
<comment type="subcellular location">
    <subcellularLocation>
        <location evidence="1 12">Cell outer membrane</location>
        <topology evidence="1 12">Multi-pass membrane protein</topology>
    </subcellularLocation>
</comment>
<evidence type="ECO:0000256" key="11">
    <source>
        <dbReference type="ARBA" id="ARBA00023237"/>
    </source>
</evidence>
<name>A0A0R3N2E2_9BRAD</name>
<keyword evidence="8 13" id="KW-0798">TonB box</keyword>
<dbReference type="InterPro" id="IPR037066">
    <property type="entry name" value="Plug_dom_sf"/>
</dbReference>
<dbReference type="OrthoDB" id="9760333at2"/>
<dbReference type="CDD" id="cd01347">
    <property type="entry name" value="ligand_gated_channel"/>
    <property type="match status" value="1"/>
</dbReference>
<keyword evidence="10 17" id="KW-0675">Receptor</keyword>
<dbReference type="InterPro" id="IPR000531">
    <property type="entry name" value="Beta-barrel_TonB"/>
</dbReference>
<keyword evidence="11 12" id="KW-0998">Cell outer membrane</keyword>
<evidence type="ECO:0000313" key="18">
    <source>
        <dbReference type="Proteomes" id="UP000051660"/>
    </source>
</evidence>
<dbReference type="Gene3D" id="2.40.170.20">
    <property type="entry name" value="TonB-dependent receptor, beta-barrel domain"/>
    <property type="match status" value="1"/>
</dbReference>
<evidence type="ECO:0000256" key="14">
    <source>
        <dbReference type="SAM" id="MobiDB-lite"/>
    </source>
</evidence>
<evidence type="ECO:0000256" key="1">
    <source>
        <dbReference type="ARBA" id="ARBA00004571"/>
    </source>
</evidence>
<feature type="domain" description="TonB-dependent receptor plug" evidence="16">
    <location>
        <begin position="135"/>
        <end position="234"/>
    </location>
</feature>
<evidence type="ECO:0000256" key="10">
    <source>
        <dbReference type="ARBA" id="ARBA00023170"/>
    </source>
</evidence>
<protein>
    <submittedName>
        <fullName evidence="17">TonB-dependent receptor</fullName>
    </submittedName>
</protein>
<dbReference type="FunFam" id="2.170.130.10:FF:000001">
    <property type="entry name" value="Catecholate siderophore TonB-dependent receptor"/>
    <property type="match status" value="1"/>
</dbReference>
<keyword evidence="5 12" id="KW-0812">Transmembrane</keyword>
<gene>
    <name evidence="17" type="ORF">CQ14_02020</name>
</gene>
<evidence type="ECO:0000256" key="9">
    <source>
        <dbReference type="ARBA" id="ARBA00023136"/>
    </source>
</evidence>
<feature type="domain" description="TonB-dependent receptor-like beta-barrel" evidence="15">
    <location>
        <begin position="308"/>
        <end position="770"/>
    </location>
</feature>
<dbReference type="InterPro" id="IPR012910">
    <property type="entry name" value="Plug_dom"/>
</dbReference>
<evidence type="ECO:0000256" key="13">
    <source>
        <dbReference type="RuleBase" id="RU003357"/>
    </source>
</evidence>
<dbReference type="Proteomes" id="UP000051660">
    <property type="component" value="Unassembled WGS sequence"/>
</dbReference>
<evidence type="ECO:0000256" key="12">
    <source>
        <dbReference type="PROSITE-ProRule" id="PRU01360"/>
    </source>
</evidence>
<dbReference type="SUPFAM" id="SSF56935">
    <property type="entry name" value="Porins"/>
    <property type="match status" value="1"/>
</dbReference>
<comment type="similarity">
    <text evidence="2 12 13">Belongs to the TonB-dependent receptor family.</text>
</comment>
<evidence type="ECO:0000256" key="5">
    <source>
        <dbReference type="ARBA" id="ARBA00022692"/>
    </source>
</evidence>
<dbReference type="InterPro" id="IPR039426">
    <property type="entry name" value="TonB-dep_rcpt-like"/>
</dbReference>
<evidence type="ECO:0000259" key="15">
    <source>
        <dbReference type="Pfam" id="PF00593"/>
    </source>
</evidence>
<organism evidence="17 18">
    <name type="scientific">Bradyrhizobium lablabi</name>
    <dbReference type="NCBI Taxonomy" id="722472"/>
    <lineage>
        <taxon>Bacteria</taxon>
        <taxon>Pseudomonadati</taxon>
        <taxon>Pseudomonadota</taxon>
        <taxon>Alphaproteobacteria</taxon>
        <taxon>Hyphomicrobiales</taxon>
        <taxon>Nitrobacteraceae</taxon>
        <taxon>Bradyrhizobium</taxon>
    </lineage>
</organism>
<accession>A0A0R3N2E2</accession>
<dbReference type="EMBL" id="LLYB01000046">
    <property type="protein sequence ID" value="KRR26315.1"/>
    <property type="molecule type" value="Genomic_DNA"/>
</dbReference>
<keyword evidence="6" id="KW-0732">Signal</keyword>
<dbReference type="GO" id="GO:0009279">
    <property type="term" value="C:cell outer membrane"/>
    <property type="evidence" value="ECO:0007669"/>
    <property type="project" value="UniProtKB-SubCell"/>
</dbReference>
<evidence type="ECO:0000259" key="16">
    <source>
        <dbReference type="Pfam" id="PF07715"/>
    </source>
</evidence>
<proteinExistence type="inferred from homology"/>
<evidence type="ECO:0000313" key="17">
    <source>
        <dbReference type="EMBL" id="KRR26315.1"/>
    </source>
</evidence>
<evidence type="ECO:0000256" key="6">
    <source>
        <dbReference type="ARBA" id="ARBA00022729"/>
    </source>
</evidence>
<dbReference type="Gene3D" id="2.170.130.10">
    <property type="entry name" value="TonB-dependent receptor, plug domain"/>
    <property type="match status" value="1"/>
</dbReference>
<dbReference type="Pfam" id="PF07715">
    <property type="entry name" value="Plug"/>
    <property type="match status" value="1"/>
</dbReference>
<dbReference type="AlphaFoldDB" id="A0A0R3N2E2"/>
<sequence length="803" mass="87210">MNPRKAPRSLRSEAAINSLGQTADNNSGKKVSAVAGLIAVASFSGAEAQQSSLPPVTVDAPVARPRPAASKPSPDQVRARTALRRAARRAQPVQAAPVPFPNAGSLAADANPYADAAAPYKVDRVQASGKFPEPLLNTPKTITVMSKEVLADKNITSLREIGRSTAGVTLGSGEGGNAFGDRFFIRGFDARNDVFIDGIRDPAVSIRENFFTEQIEILRGPASSYAGRGTAGGAINIVTKQATDRNFYNADSTFGTDHTKRVTFDVNQVISPTFSVRTGGMFQDANVAGRNYVTDDRWGGFISTKWTPTNDIKITTNYVHTDLSGLPDFGVPYYKQGNGPVTEFGIPRTNWYGFVNRDFQTARQDFGTLTAEYKPTDNITLTSRTRAEHSMLAYIGTLPNATALLTNNPDPTTWKFNASPQSRNQWVDILSNQEEATFKFDTGSVKHTTAVGLEVSNERVGIDRYTGLSSEAFGNNPPVNGSFQGQSIYAPNYTFFPFGIPSLVGNPVRYNVDSKALYVIDTANWQDTIILNGGVRYDGYDMTGRNNTQSNAVKSDFVNYNAGIVFKPVPIGSLYAAYATSTNPFGSELDATGGDYGAIVLNGAVLGPERNKAAEVGTKWELFDRHLLVTGALFHTEKDNARETVNGGLTSGAAYQVEGIDLEVSGKITDRWSVFGGLVLMRSKVLQTQIPGNVGLQMANIAHESFSMLSKYKFDGGWELGGQAVYRSKIYGGTFAANTGTELPSYWRFDAFVEKKIDKNWTMKLYAQNLTNKLYYDTLYRSAVPFVAVAPGRAFYVVTSAKF</sequence>
<evidence type="ECO:0000256" key="7">
    <source>
        <dbReference type="ARBA" id="ARBA00023065"/>
    </source>
</evidence>
<keyword evidence="9 12" id="KW-0472">Membrane</keyword>
<feature type="region of interest" description="Disordered" evidence="14">
    <location>
        <begin position="1"/>
        <end position="28"/>
    </location>
</feature>
<evidence type="ECO:0000256" key="4">
    <source>
        <dbReference type="ARBA" id="ARBA00022452"/>
    </source>
</evidence>
<comment type="caution">
    <text evidence="17">The sequence shown here is derived from an EMBL/GenBank/DDBJ whole genome shotgun (WGS) entry which is preliminary data.</text>
</comment>
<keyword evidence="3 12" id="KW-0813">Transport</keyword>
<dbReference type="PANTHER" id="PTHR32552:SF83">
    <property type="entry name" value="BLR3904 PROTEIN"/>
    <property type="match status" value="1"/>
</dbReference>
<dbReference type="GO" id="GO:0015891">
    <property type="term" value="P:siderophore transport"/>
    <property type="evidence" value="ECO:0007669"/>
    <property type="project" value="UniProtKB-ARBA"/>
</dbReference>
<reference evidence="17 18" key="1">
    <citation type="submission" date="2014-03" db="EMBL/GenBank/DDBJ databases">
        <title>Bradyrhizobium valentinum sp. nov., isolated from effective nodules of Lupinus mariae-josephae, a lupine endemic of basic-lime soils in Eastern Spain.</title>
        <authorList>
            <person name="Duran D."/>
            <person name="Rey L."/>
            <person name="Navarro A."/>
            <person name="Busquets A."/>
            <person name="Imperial J."/>
            <person name="Ruiz-Argueso T."/>
        </authorList>
    </citation>
    <scope>NUCLEOTIDE SEQUENCE [LARGE SCALE GENOMIC DNA]</scope>
    <source>
        <strain evidence="17 18">CCBAU 23086</strain>
    </source>
</reference>
<feature type="compositionally biased region" description="Low complexity" evidence="14">
    <location>
        <begin position="54"/>
        <end position="80"/>
    </location>
</feature>
<dbReference type="GO" id="GO:0015344">
    <property type="term" value="F:siderophore uptake transmembrane transporter activity"/>
    <property type="evidence" value="ECO:0007669"/>
    <property type="project" value="TreeGrafter"/>
</dbReference>
<feature type="compositionally biased region" description="Polar residues" evidence="14">
    <location>
        <begin position="18"/>
        <end position="28"/>
    </location>
</feature>